<name>A0ABY1V486_9BURK</name>
<keyword evidence="2" id="KW-0472">Membrane</keyword>
<proteinExistence type="predicted"/>
<evidence type="ECO:0000313" key="3">
    <source>
        <dbReference type="EMBL" id="SOZ37230.1"/>
    </source>
</evidence>
<gene>
    <name evidence="3" type="ORF">CBM2605_A60474</name>
</gene>
<feature type="transmembrane region" description="Helical" evidence="2">
    <location>
        <begin position="57"/>
        <end position="80"/>
    </location>
</feature>
<keyword evidence="4" id="KW-1185">Reference proteome</keyword>
<accession>A0ABY1V486</accession>
<organism evidence="3 4">
    <name type="scientific">Cupriavidus neocaledonicus</name>
    <dbReference type="NCBI Taxonomy" id="1040979"/>
    <lineage>
        <taxon>Bacteria</taxon>
        <taxon>Pseudomonadati</taxon>
        <taxon>Pseudomonadota</taxon>
        <taxon>Betaproteobacteria</taxon>
        <taxon>Burkholderiales</taxon>
        <taxon>Burkholderiaceae</taxon>
        <taxon>Cupriavidus</taxon>
    </lineage>
</organism>
<protein>
    <submittedName>
        <fullName evidence="3">Uncharacterized protein</fullName>
    </submittedName>
</protein>
<reference evidence="3 4" key="1">
    <citation type="submission" date="2018-01" db="EMBL/GenBank/DDBJ databases">
        <authorList>
            <person name="Clerissi C."/>
        </authorList>
    </citation>
    <scope>NUCLEOTIDE SEQUENCE [LARGE SCALE GENOMIC DNA]</scope>
    <source>
        <strain evidence="3">Cupriavidus taiwanensis STM 6082</strain>
    </source>
</reference>
<sequence>MTTTASNTFHDKRTEGPQPFRHGFKRIDRDEIDTIAARRVRIELEARQGKTAAARPLGPAMVGTGILAGVAFFFSVMTWLNETTQDKVG</sequence>
<evidence type="ECO:0000256" key="2">
    <source>
        <dbReference type="SAM" id="Phobius"/>
    </source>
</evidence>
<comment type="caution">
    <text evidence="3">The sequence shown here is derived from an EMBL/GenBank/DDBJ whole genome shotgun (WGS) entry which is preliminary data.</text>
</comment>
<feature type="region of interest" description="Disordered" evidence="1">
    <location>
        <begin position="1"/>
        <end position="22"/>
    </location>
</feature>
<keyword evidence="2" id="KW-0812">Transmembrane</keyword>
<dbReference type="Proteomes" id="UP000256710">
    <property type="component" value="Unassembled WGS sequence"/>
</dbReference>
<evidence type="ECO:0000256" key="1">
    <source>
        <dbReference type="SAM" id="MobiDB-lite"/>
    </source>
</evidence>
<keyword evidence="2" id="KW-1133">Transmembrane helix</keyword>
<dbReference type="RefSeq" id="WP_018007096.1">
    <property type="nucleotide sequence ID" value="NZ_AQUR01000101.1"/>
</dbReference>
<evidence type="ECO:0000313" key="4">
    <source>
        <dbReference type="Proteomes" id="UP000256710"/>
    </source>
</evidence>
<dbReference type="EMBL" id="OFTC01000028">
    <property type="protein sequence ID" value="SOZ37230.1"/>
    <property type="molecule type" value="Genomic_DNA"/>
</dbReference>